<organism evidence="1 2">
    <name type="scientific">Tetrahymena thermophila (strain SB210)</name>
    <dbReference type="NCBI Taxonomy" id="312017"/>
    <lineage>
        <taxon>Eukaryota</taxon>
        <taxon>Sar</taxon>
        <taxon>Alveolata</taxon>
        <taxon>Ciliophora</taxon>
        <taxon>Intramacronucleata</taxon>
        <taxon>Oligohymenophorea</taxon>
        <taxon>Hymenostomatida</taxon>
        <taxon>Tetrahymenina</taxon>
        <taxon>Tetrahymenidae</taxon>
        <taxon>Tetrahymena</taxon>
    </lineage>
</organism>
<dbReference type="Proteomes" id="UP000009168">
    <property type="component" value="Unassembled WGS sequence"/>
</dbReference>
<sequence length="67" mass="7860">MFKERIESDAIKKYPPNRAQIQLLEEVFSLAEAITACKEIKIIQTARGVTMNYQKFGQTKHFEDKQR</sequence>
<dbReference type="AlphaFoldDB" id="W7XH67"/>
<accession>W7XH67</accession>
<dbReference type="KEGG" id="tet:TTHERM_000584531"/>
<name>W7XH67_TETTS</name>
<dbReference type="EMBL" id="GG662510">
    <property type="protein sequence ID" value="EWS72364.1"/>
    <property type="molecule type" value="Genomic_DNA"/>
</dbReference>
<keyword evidence="2" id="KW-1185">Reference proteome</keyword>
<reference evidence="2" key="1">
    <citation type="journal article" date="2006" name="PLoS Biol.">
        <title>Macronuclear genome sequence of the ciliate Tetrahymena thermophila, a model eukaryote.</title>
        <authorList>
            <person name="Eisen J.A."/>
            <person name="Coyne R.S."/>
            <person name="Wu M."/>
            <person name="Wu D."/>
            <person name="Thiagarajan M."/>
            <person name="Wortman J.R."/>
            <person name="Badger J.H."/>
            <person name="Ren Q."/>
            <person name="Amedeo P."/>
            <person name="Jones K.M."/>
            <person name="Tallon L.J."/>
            <person name="Delcher A.L."/>
            <person name="Salzberg S.L."/>
            <person name="Silva J.C."/>
            <person name="Haas B.J."/>
            <person name="Majoros W.H."/>
            <person name="Farzad M."/>
            <person name="Carlton J.M."/>
            <person name="Smith R.K. Jr."/>
            <person name="Garg J."/>
            <person name="Pearlman R.E."/>
            <person name="Karrer K.M."/>
            <person name="Sun L."/>
            <person name="Manning G."/>
            <person name="Elde N.C."/>
            <person name="Turkewitz A.P."/>
            <person name="Asai D.J."/>
            <person name="Wilkes D.E."/>
            <person name="Wang Y."/>
            <person name="Cai H."/>
            <person name="Collins K."/>
            <person name="Stewart B.A."/>
            <person name="Lee S.R."/>
            <person name="Wilamowska K."/>
            <person name="Weinberg Z."/>
            <person name="Ruzzo W.L."/>
            <person name="Wloga D."/>
            <person name="Gaertig J."/>
            <person name="Frankel J."/>
            <person name="Tsao C.-C."/>
            <person name="Gorovsky M.A."/>
            <person name="Keeling P.J."/>
            <person name="Waller R.F."/>
            <person name="Patron N.J."/>
            <person name="Cherry J.M."/>
            <person name="Stover N.A."/>
            <person name="Krieger C.J."/>
            <person name="del Toro C."/>
            <person name="Ryder H.F."/>
            <person name="Williamson S.C."/>
            <person name="Barbeau R.A."/>
            <person name="Hamilton E.P."/>
            <person name="Orias E."/>
        </authorList>
    </citation>
    <scope>NUCLEOTIDE SEQUENCE [LARGE SCALE GENOMIC DNA]</scope>
    <source>
        <strain evidence="2">SB210</strain>
    </source>
</reference>
<dbReference type="RefSeq" id="XP_012655086.1">
    <property type="nucleotide sequence ID" value="XM_012799632.1"/>
</dbReference>
<dbReference type="InParanoid" id="W7XH67"/>
<proteinExistence type="predicted"/>
<protein>
    <submittedName>
        <fullName evidence="1">Uncharacterized protein</fullName>
    </submittedName>
</protein>
<evidence type="ECO:0000313" key="2">
    <source>
        <dbReference type="Proteomes" id="UP000009168"/>
    </source>
</evidence>
<gene>
    <name evidence="1" type="ORF">TTHERM_000584531</name>
</gene>
<dbReference type="GeneID" id="24439704"/>
<evidence type="ECO:0000313" key="1">
    <source>
        <dbReference type="EMBL" id="EWS72364.1"/>
    </source>
</evidence>